<reference evidence="11 12" key="1">
    <citation type="submission" date="2019-02" db="EMBL/GenBank/DDBJ databases">
        <title>Genomic Encyclopedia of Type Strains, Phase IV (KMG-IV): sequencing the most valuable type-strain genomes for metagenomic binning, comparative biology and taxonomic classification.</title>
        <authorList>
            <person name="Goeker M."/>
        </authorList>
    </citation>
    <scope>NUCLEOTIDE SEQUENCE [LARGE SCALE GENOMIC DNA]</scope>
    <source>
        <strain evidence="11 12">DSM 101727</strain>
    </source>
</reference>
<evidence type="ECO:0000256" key="8">
    <source>
        <dbReference type="ARBA" id="ARBA00047364"/>
    </source>
</evidence>
<dbReference type="Gene3D" id="2.20.28.20">
    <property type="entry name" value="Methionyl-tRNA synthetase, Zn-domain"/>
    <property type="match status" value="1"/>
</dbReference>
<dbReference type="GO" id="GO:0005524">
    <property type="term" value="F:ATP binding"/>
    <property type="evidence" value="ECO:0007669"/>
    <property type="project" value="UniProtKB-KW"/>
</dbReference>
<dbReference type="InterPro" id="IPR029038">
    <property type="entry name" value="MetRS_Zn"/>
</dbReference>
<keyword evidence="5 9" id="KW-0067">ATP-binding</keyword>
<evidence type="ECO:0000256" key="3">
    <source>
        <dbReference type="ARBA" id="ARBA00022598"/>
    </source>
</evidence>
<keyword evidence="2" id="KW-0963">Cytoplasm</keyword>
<keyword evidence="7 9" id="KW-0030">Aminoacyl-tRNA synthetase</keyword>
<comment type="catalytic activity">
    <reaction evidence="8">
        <text>tRNA(Met) + L-methionine + ATP = L-methionyl-tRNA(Met) + AMP + diphosphate</text>
        <dbReference type="Rhea" id="RHEA:13481"/>
        <dbReference type="Rhea" id="RHEA-COMP:9667"/>
        <dbReference type="Rhea" id="RHEA-COMP:9698"/>
        <dbReference type="ChEBI" id="CHEBI:30616"/>
        <dbReference type="ChEBI" id="CHEBI:33019"/>
        <dbReference type="ChEBI" id="CHEBI:57844"/>
        <dbReference type="ChEBI" id="CHEBI:78442"/>
        <dbReference type="ChEBI" id="CHEBI:78530"/>
        <dbReference type="ChEBI" id="CHEBI:456215"/>
        <dbReference type="EC" id="6.1.1.10"/>
    </reaction>
</comment>
<dbReference type="GO" id="GO:0006431">
    <property type="term" value="P:methionyl-tRNA aminoacylation"/>
    <property type="evidence" value="ECO:0007669"/>
    <property type="project" value="TreeGrafter"/>
</dbReference>
<dbReference type="PROSITE" id="PS00178">
    <property type="entry name" value="AA_TRNA_LIGASE_I"/>
    <property type="match status" value="1"/>
</dbReference>
<dbReference type="GO" id="GO:0004825">
    <property type="term" value="F:methionine-tRNA ligase activity"/>
    <property type="evidence" value="ECO:0007669"/>
    <property type="project" value="UniProtKB-EC"/>
</dbReference>
<dbReference type="Pfam" id="PF09334">
    <property type="entry name" value="tRNA-synt_1g"/>
    <property type="match status" value="1"/>
</dbReference>
<dbReference type="Proteomes" id="UP000294257">
    <property type="component" value="Unassembled WGS sequence"/>
</dbReference>
<gene>
    <name evidence="11" type="ORF">EV193_10911</name>
</gene>
<dbReference type="InterPro" id="IPR023458">
    <property type="entry name" value="Met-tRNA_ligase_1"/>
</dbReference>
<comment type="similarity">
    <text evidence="1">Belongs to the class-I aminoacyl-tRNA synthetase family. MetG type 1 subfamily.</text>
</comment>
<evidence type="ECO:0000313" key="12">
    <source>
        <dbReference type="Proteomes" id="UP000294257"/>
    </source>
</evidence>
<dbReference type="InterPro" id="IPR014729">
    <property type="entry name" value="Rossmann-like_a/b/a_fold"/>
</dbReference>
<dbReference type="InterPro" id="IPR009080">
    <property type="entry name" value="tRNAsynth_Ia_anticodon-bd"/>
</dbReference>
<evidence type="ECO:0000256" key="4">
    <source>
        <dbReference type="ARBA" id="ARBA00022741"/>
    </source>
</evidence>
<dbReference type="SUPFAM" id="SSF52374">
    <property type="entry name" value="Nucleotidylyl transferase"/>
    <property type="match status" value="1"/>
</dbReference>
<dbReference type="SUPFAM" id="SSF47323">
    <property type="entry name" value="Anticodon-binding domain of a subclass of class I aminoacyl-tRNA synthetases"/>
    <property type="match status" value="1"/>
</dbReference>
<evidence type="ECO:0000256" key="1">
    <source>
        <dbReference type="ARBA" id="ARBA00008258"/>
    </source>
</evidence>
<protein>
    <submittedName>
        <fullName evidence="11">Methionyl-tRNA synthetase</fullName>
    </submittedName>
</protein>
<evidence type="ECO:0000256" key="6">
    <source>
        <dbReference type="ARBA" id="ARBA00022917"/>
    </source>
</evidence>
<feature type="domain" description="Methionyl/Leucyl tRNA synthetase" evidence="10">
    <location>
        <begin position="20"/>
        <end position="396"/>
    </location>
</feature>
<dbReference type="PANTHER" id="PTHR45765:SF1">
    <property type="entry name" value="METHIONINE--TRNA LIGASE, CYTOPLASMIC"/>
    <property type="match status" value="1"/>
</dbReference>
<accession>A0A4Q7KI28</accession>
<evidence type="ECO:0000256" key="5">
    <source>
        <dbReference type="ARBA" id="ARBA00022840"/>
    </source>
</evidence>
<proteinExistence type="inferred from homology"/>
<dbReference type="InterPro" id="IPR001412">
    <property type="entry name" value="aa-tRNA-synth_I_CS"/>
</dbReference>
<evidence type="ECO:0000256" key="9">
    <source>
        <dbReference type="RuleBase" id="RU363039"/>
    </source>
</evidence>
<evidence type="ECO:0000256" key="2">
    <source>
        <dbReference type="ARBA" id="ARBA00022490"/>
    </source>
</evidence>
<dbReference type="OrthoDB" id="9810191at2"/>
<evidence type="ECO:0000259" key="10">
    <source>
        <dbReference type="Pfam" id="PF09334"/>
    </source>
</evidence>
<comment type="caution">
    <text evidence="11">The sequence shown here is derived from an EMBL/GenBank/DDBJ whole genome shotgun (WGS) entry which is preliminary data.</text>
</comment>
<evidence type="ECO:0000256" key="7">
    <source>
        <dbReference type="ARBA" id="ARBA00023146"/>
    </source>
</evidence>
<keyword evidence="3 9" id="KW-0436">Ligase</keyword>
<keyword evidence="4 9" id="KW-0547">Nucleotide-binding</keyword>
<dbReference type="InterPro" id="IPR015413">
    <property type="entry name" value="Methionyl/Leucyl_tRNA_Synth"/>
</dbReference>
<name>A0A4Q7KI28_9PSEU</name>
<organism evidence="11 12">
    <name type="scientific">Herbihabitans rhizosphaerae</name>
    <dbReference type="NCBI Taxonomy" id="1872711"/>
    <lineage>
        <taxon>Bacteria</taxon>
        <taxon>Bacillati</taxon>
        <taxon>Actinomycetota</taxon>
        <taxon>Actinomycetes</taxon>
        <taxon>Pseudonocardiales</taxon>
        <taxon>Pseudonocardiaceae</taxon>
        <taxon>Herbihabitans</taxon>
    </lineage>
</organism>
<dbReference type="EMBL" id="SGWQ01000009">
    <property type="protein sequence ID" value="RZS34224.1"/>
    <property type="molecule type" value="Genomic_DNA"/>
</dbReference>
<dbReference type="GO" id="GO:0005829">
    <property type="term" value="C:cytosol"/>
    <property type="evidence" value="ECO:0007669"/>
    <property type="project" value="TreeGrafter"/>
</dbReference>
<keyword evidence="12" id="KW-1185">Reference proteome</keyword>
<dbReference type="Gene3D" id="3.40.50.620">
    <property type="entry name" value="HUPs"/>
    <property type="match status" value="1"/>
</dbReference>
<sequence>MIAPWERAQNRRRHLIVPLMPTPNGRLHLGHIAGPFLRMDVLARHVRRRGDDVAVIFGTDAYDSYISLSAQKDGGNRFDICQHYHALILDDLESMNIQVDAFINPLEPEWRESYHQFHQGFAKHLIDKGQVEIVREKVPYSPADGLYMVGGFLSGRCPDCLAEVANYLCERCGGHLRPESLLSPQPRFNTGPIEWRTVESVFIRIPDKPELLPRLVDAGIPPDLINRVGEYMQRHGNLVRLTTPGTWGVPIDSEERVLFSYTSLLPYSLYCGQVYAEMNSVDYPFALDSDVLTTASCGTDNLVSGLASVLGGAMAHGDVKPFDRLLLNHLYNLEGQKFSTSRGHAIWVNDITKVPTVPVDSIRYFLALVNPEDEPASLNVSEFIDTHNNDLATALTAKAEIAAGKIRQGMTPEHTIGGTMATELALLFDRQEKALDAHHVSTATAARSIREWVHSTPPSNSEDAYWWLKGLALLSSPIMPDLAGELWRSLGHSGEPTLAHFPIRTAPWTPALPTFTTISRADLASCLPESLNNADLAESVSEKTGATSDV</sequence>
<evidence type="ECO:0000313" key="11">
    <source>
        <dbReference type="EMBL" id="RZS34224.1"/>
    </source>
</evidence>
<dbReference type="AlphaFoldDB" id="A0A4Q7KI28"/>
<keyword evidence="6 9" id="KW-0648">Protein biosynthesis</keyword>
<dbReference type="PANTHER" id="PTHR45765">
    <property type="entry name" value="METHIONINE--TRNA LIGASE"/>
    <property type="match status" value="1"/>
</dbReference>